<name>A0A533I1Z8_PARDE</name>
<dbReference type="Pfam" id="PF01381">
    <property type="entry name" value="HTH_3"/>
    <property type="match status" value="1"/>
</dbReference>
<dbReference type="CDD" id="cd00093">
    <property type="entry name" value="HTH_XRE"/>
    <property type="match status" value="1"/>
</dbReference>
<reference evidence="3 4" key="1">
    <citation type="journal article" date="2017" name="Nat. Commun.">
        <title>In situ click chemistry generation of cyclooxygenase-2 inhibitors.</title>
        <authorList>
            <person name="Bhardwaj A."/>
            <person name="Kaur J."/>
            <person name="Wuest M."/>
            <person name="Wuest F."/>
        </authorList>
    </citation>
    <scope>NUCLEOTIDE SEQUENCE [LARGE SCALE GENOMIC DNA]</scope>
    <source>
        <strain evidence="3">S2_012_000_R3_94</strain>
    </source>
</reference>
<dbReference type="InterPro" id="IPR010982">
    <property type="entry name" value="Lambda_DNA-bd_dom_sf"/>
</dbReference>
<feature type="domain" description="HTH cro/C1-type" evidence="2">
    <location>
        <begin position="11"/>
        <end position="65"/>
    </location>
</feature>
<evidence type="ECO:0000313" key="3">
    <source>
        <dbReference type="EMBL" id="TKW65073.1"/>
    </source>
</evidence>
<evidence type="ECO:0000259" key="2">
    <source>
        <dbReference type="PROSITE" id="PS50943"/>
    </source>
</evidence>
<dbReference type="InterPro" id="IPR050807">
    <property type="entry name" value="TransReg_Diox_bact_type"/>
</dbReference>
<dbReference type="GO" id="GO:0005829">
    <property type="term" value="C:cytosol"/>
    <property type="evidence" value="ECO:0007669"/>
    <property type="project" value="TreeGrafter"/>
</dbReference>
<dbReference type="GO" id="GO:0003677">
    <property type="term" value="F:DNA binding"/>
    <property type="evidence" value="ECO:0007669"/>
    <property type="project" value="UniProtKB-KW"/>
</dbReference>
<evidence type="ECO:0000313" key="4">
    <source>
        <dbReference type="Proteomes" id="UP000315344"/>
    </source>
</evidence>
<proteinExistence type="predicted"/>
<accession>A0A533I1Z8</accession>
<keyword evidence="1" id="KW-0238">DNA-binding</keyword>
<dbReference type="Gene3D" id="1.10.260.40">
    <property type="entry name" value="lambda repressor-like DNA-binding domains"/>
    <property type="match status" value="1"/>
</dbReference>
<dbReference type="SMART" id="SM00530">
    <property type="entry name" value="HTH_XRE"/>
    <property type="match status" value="1"/>
</dbReference>
<dbReference type="EMBL" id="VAFL01000016">
    <property type="protein sequence ID" value="TKW65073.1"/>
    <property type="molecule type" value="Genomic_DNA"/>
</dbReference>
<dbReference type="InterPro" id="IPR001387">
    <property type="entry name" value="Cro/C1-type_HTH"/>
</dbReference>
<dbReference type="SUPFAM" id="SSF47413">
    <property type="entry name" value="lambda repressor-like DNA-binding domains"/>
    <property type="match status" value="1"/>
</dbReference>
<dbReference type="AlphaFoldDB" id="A0A533I1Z8"/>
<gene>
    <name evidence="3" type="ORF">DI616_16200</name>
</gene>
<dbReference type="Proteomes" id="UP000315344">
    <property type="component" value="Unassembled WGS sequence"/>
</dbReference>
<protein>
    <submittedName>
        <fullName evidence="3">Helix-turn-helix transcriptional regulator</fullName>
    </submittedName>
</protein>
<dbReference type="PANTHER" id="PTHR46797">
    <property type="entry name" value="HTH-TYPE TRANSCRIPTIONAL REGULATOR"/>
    <property type="match status" value="1"/>
</dbReference>
<evidence type="ECO:0000256" key="1">
    <source>
        <dbReference type="ARBA" id="ARBA00023125"/>
    </source>
</evidence>
<comment type="caution">
    <text evidence="3">The sequence shown here is derived from an EMBL/GenBank/DDBJ whole genome shotgun (WGS) entry which is preliminary data.</text>
</comment>
<dbReference type="PROSITE" id="PS50943">
    <property type="entry name" value="HTH_CROC1"/>
    <property type="match status" value="1"/>
</dbReference>
<organism evidence="3 4">
    <name type="scientific">Paracoccus denitrificans</name>
    <dbReference type="NCBI Taxonomy" id="266"/>
    <lineage>
        <taxon>Bacteria</taxon>
        <taxon>Pseudomonadati</taxon>
        <taxon>Pseudomonadota</taxon>
        <taxon>Alphaproteobacteria</taxon>
        <taxon>Rhodobacterales</taxon>
        <taxon>Paracoccaceae</taxon>
        <taxon>Paracoccus</taxon>
    </lineage>
</organism>
<dbReference type="PANTHER" id="PTHR46797:SF1">
    <property type="entry name" value="METHYLPHOSPHONATE SYNTHASE"/>
    <property type="match status" value="1"/>
</dbReference>
<sequence length="71" mass="8113">MDIRVLVGLNIQRLRRARGISQEELALRADCTRGYLSGVETGRRNPTVAFLAQLAEALESEPREFFERTHK</sequence>
<dbReference type="GO" id="GO:0003700">
    <property type="term" value="F:DNA-binding transcription factor activity"/>
    <property type="evidence" value="ECO:0007669"/>
    <property type="project" value="TreeGrafter"/>
</dbReference>